<gene>
    <name evidence="2" type="ORF">NP233_g6452</name>
</gene>
<feature type="compositionally biased region" description="Acidic residues" evidence="1">
    <location>
        <begin position="172"/>
        <end position="202"/>
    </location>
</feature>
<sequence>MMERDIHHIECDFRQNPKRSQKMPPPQHTPSSASDSDSDAPETISLSQSKKNAQKRNAELHKAEALAKEQTKLKNRQRDQKLKERAAKHKGTGKGKEAAGRADEGSGDPEDSIPGDLEARMLRAMEDAEGEDSLDEDGEDEHEFADFHERPSFDGIEMDDAAVSSDVNGSDELVDEDDEVMEFQEEDSEGEEDEEMSSEEDSGQFNNTKSPPPNSSSNYLPDELFKAAFSQPSQPKPSQPLSKRAATSSKNAQGKRKHRSTPKDILVGSRSIRTLPATARPVSSRSAVPSSKINKFIDRTLSLKGQRSGAGKSWERRAANIGILRRNGPAAHFVRNR</sequence>
<feature type="compositionally biased region" description="Low complexity" evidence="1">
    <location>
        <begin position="279"/>
        <end position="290"/>
    </location>
</feature>
<dbReference type="EMBL" id="JANIEX010000422">
    <property type="protein sequence ID" value="KAJ3567304.1"/>
    <property type="molecule type" value="Genomic_DNA"/>
</dbReference>
<accession>A0AAD5VR07</accession>
<feature type="compositionally biased region" description="Basic and acidic residues" evidence="1">
    <location>
        <begin position="1"/>
        <end position="15"/>
    </location>
</feature>
<reference evidence="2" key="1">
    <citation type="submission" date="2022-07" db="EMBL/GenBank/DDBJ databases">
        <title>Genome Sequence of Leucocoprinus birnbaumii.</title>
        <authorList>
            <person name="Buettner E."/>
        </authorList>
    </citation>
    <scope>NUCLEOTIDE SEQUENCE</scope>
    <source>
        <strain evidence="2">VT141</strain>
    </source>
</reference>
<feature type="compositionally biased region" description="Basic and acidic residues" evidence="1">
    <location>
        <begin position="94"/>
        <end position="104"/>
    </location>
</feature>
<name>A0AAD5VR07_9AGAR</name>
<evidence type="ECO:0000256" key="1">
    <source>
        <dbReference type="SAM" id="MobiDB-lite"/>
    </source>
</evidence>
<feature type="compositionally biased region" description="Basic and acidic residues" evidence="1">
    <location>
        <begin position="56"/>
        <end position="85"/>
    </location>
</feature>
<feature type="compositionally biased region" description="Basic and acidic residues" evidence="1">
    <location>
        <begin position="117"/>
        <end position="126"/>
    </location>
</feature>
<dbReference type="Proteomes" id="UP001213000">
    <property type="component" value="Unassembled WGS sequence"/>
</dbReference>
<keyword evidence="3" id="KW-1185">Reference proteome</keyword>
<evidence type="ECO:0000313" key="3">
    <source>
        <dbReference type="Proteomes" id="UP001213000"/>
    </source>
</evidence>
<dbReference type="AlphaFoldDB" id="A0AAD5VR07"/>
<feature type="compositionally biased region" description="Acidic residues" evidence="1">
    <location>
        <begin position="127"/>
        <end position="143"/>
    </location>
</feature>
<comment type="caution">
    <text evidence="2">The sequence shown here is derived from an EMBL/GenBank/DDBJ whole genome shotgun (WGS) entry which is preliminary data.</text>
</comment>
<organism evidence="2 3">
    <name type="scientific">Leucocoprinus birnbaumii</name>
    <dbReference type="NCBI Taxonomy" id="56174"/>
    <lineage>
        <taxon>Eukaryota</taxon>
        <taxon>Fungi</taxon>
        <taxon>Dikarya</taxon>
        <taxon>Basidiomycota</taxon>
        <taxon>Agaricomycotina</taxon>
        <taxon>Agaricomycetes</taxon>
        <taxon>Agaricomycetidae</taxon>
        <taxon>Agaricales</taxon>
        <taxon>Agaricineae</taxon>
        <taxon>Agaricaceae</taxon>
        <taxon>Leucocoprinus</taxon>
    </lineage>
</organism>
<proteinExistence type="predicted"/>
<protein>
    <submittedName>
        <fullName evidence="2">Uncharacterized protein</fullName>
    </submittedName>
</protein>
<feature type="region of interest" description="Disordered" evidence="1">
    <location>
        <begin position="1"/>
        <end position="290"/>
    </location>
</feature>
<evidence type="ECO:0000313" key="2">
    <source>
        <dbReference type="EMBL" id="KAJ3567304.1"/>
    </source>
</evidence>